<reference evidence="5 6" key="1">
    <citation type="journal article" date="2012" name="J. Bacteriol.">
        <title>Genome sequence of an alkane-degrading bacterium, Alcanivorax pacificus type strain W11-5, isolated from deep sea sediment.</title>
        <authorList>
            <person name="Lai Q."/>
            <person name="Shao Z."/>
        </authorList>
    </citation>
    <scope>NUCLEOTIDE SEQUENCE [LARGE SCALE GENOMIC DNA]</scope>
    <source>
        <strain evidence="5 6">W11-5</strain>
    </source>
</reference>
<evidence type="ECO:0000313" key="5">
    <source>
        <dbReference type="EMBL" id="AJD49459.1"/>
    </source>
</evidence>
<dbReference type="Pfam" id="PF18582">
    <property type="entry name" value="HZS_alpha"/>
    <property type="match status" value="1"/>
</dbReference>
<dbReference type="Proteomes" id="UP000006764">
    <property type="component" value="Chromosome"/>
</dbReference>
<evidence type="ECO:0000256" key="1">
    <source>
        <dbReference type="ARBA" id="ARBA00022723"/>
    </source>
</evidence>
<dbReference type="GO" id="GO:0009055">
    <property type="term" value="F:electron transfer activity"/>
    <property type="evidence" value="ECO:0007669"/>
    <property type="project" value="InterPro"/>
</dbReference>
<keyword evidence="6" id="KW-1185">Reference proteome</keyword>
<dbReference type="InterPro" id="IPR011659">
    <property type="entry name" value="WD40"/>
</dbReference>
<sequence>MLAAVLWLTACDLGGSGDGGSGDVALLDRPVAYVSRSEALDEDGAPLSPVLREPAGFIPGAVLHLRDLASPNARERVLTAGLFDDPIDIRDLSVSFDGRRLLFALRAPEIPNADDDEQPTWNIWEYDVDSQQLRRVISNELIAEEGQDLAPRYLPDGRILFVSTRQRQARARLLDEGKPQFAPLEETRREFAVALHVMNADGTDLRQISFNPSHDLAPMVMDDGRVLTLRWDNKQNRNSLDFFALNPDGTATGLLYGSDRQNPDPDGLQFTRPRWLPNGDLLVMAREDGGGWAGVPRRLAVQRFQRASQPLPGESAEGAETDVLGLPLAPTRETLSAGGRVAAMAPLFDGTDRYLVAWSPCRAQVGSSLRACDDEVLANPEAEEAAPAYGLWIFDRVTGTQRPVVLPQAGRIISDVAVMAPRTLPPVLADGQPGAGLDPLLFEQLSGVLDIRSVLDMDGAFNVQGTRPAGIDTLTDYRDPALMTAAQRNVRFLRVSKAVLIPDDDVVEVPGAAFGRSAAFGMREILGYVPVEPDGSVRAVVPANVPLDIQLVDAAGQALGNRHGNWLTVRPGETLRCNGCHAPNSAVPHGRYDAVQAPLNDGAPVTGLPFPNTDPALFADAGETMAQVRARLLPEDQALRPDPDYVDIWTDPAVRAVDDPLRLGYDALTTPAPATDDCLADWSTLCRAIIHYPNHIQPLWDLPREVDDNGTLVDVTCSGCHTRRDAMSQLQVAPAQLELTGDASGQQPLHMTSYRELLFPDTELTLQDGALVELLVPLIENGQPVYEVDENGELRLDENGDPIPVMVPVQLGQRMNPGNARGSARFFLPFADGGSHAGWLSPEEIRLLSEWLDGGGQYYNDPFEVPQT</sequence>
<evidence type="ECO:0000313" key="6">
    <source>
        <dbReference type="Proteomes" id="UP000006764"/>
    </source>
</evidence>
<dbReference type="SUPFAM" id="SSF82171">
    <property type="entry name" value="DPP6 N-terminal domain-like"/>
    <property type="match status" value="1"/>
</dbReference>
<dbReference type="GO" id="GO:0046872">
    <property type="term" value="F:metal ion binding"/>
    <property type="evidence" value="ECO:0007669"/>
    <property type="project" value="UniProtKB-KW"/>
</dbReference>
<proteinExistence type="predicted"/>
<keyword evidence="3" id="KW-0349">Heme</keyword>
<keyword evidence="2 3" id="KW-0408">Iron</keyword>
<dbReference type="PROSITE" id="PS51007">
    <property type="entry name" value="CYTC"/>
    <property type="match status" value="1"/>
</dbReference>
<dbReference type="Pfam" id="PF07676">
    <property type="entry name" value="PD40"/>
    <property type="match status" value="1"/>
</dbReference>
<dbReference type="InterPro" id="IPR040698">
    <property type="entry name" value="HZS_alpha_mid"/>
</dbReference>
<dbReference type="InterPro" id="IPR011042">
    <property type="entry name" value="6-blade_b-propeller_TolB-like"/>
</dbReference>
<feature type="domain" description="Cytochrome c" evidence="4">
    <location>
        <begin position="704"/>
        <end position="856"/>
    </location>
</feature>
<gene>
    <name evidence="5" type="ORF">S7S_15235</name>
</gene>
<name>A0A0B4XMD4_9GAMM</name>
<dbReference type="AlphaFoldDB" id="A0A0B4XMD4"/>
<protein>
    <recommendedName>
        <fullName evidence="4">Cytochrome c domain-containing protein</fullName>
    </recommendedName>
</protein>
<dbReference type="KEGG" id="apac:S7S_15235"/>
<evidence type="ECO:0000256" key="3">
    <source>
        <dbReference type="PROSITE-ProRule" id="PRU00433"/>
    </source>
</evidence>
<dbReference type="STRING" id="391936.S7S_15235"/>
<evidence type="ECO:0000259" key="4">
    <source>
        <dbReference type="PROSITE" id="PS51007"/>
    </source>
</evidence>
<dbReference type="EMBL" id="CP004387">
    <property type="protein sequence ID" value="AJD49459.1"/>
    <property type="molecule type" value="Genomic_DNA"/>
</dbReference>
<dbReference type="InterPro" id="IPR009056">
    <property type="entry name" value="Cyt_c-like_dom"/>
</dbReference>
<dbReference type="GO" id="GO:0020037">
    <property type="term" value="F:heme binding"/>
    <property type="evidence" value="ECO:0007669"/>
    <property type="project" value="InterPro"/>
</dbReference>
<organism evidence="5 6">
    <name type="scientific">Isoalcanivorax pacificus W11-5</name>
    <dbReference type="NCBI Taxonomy" id="391936"/>
    <lineage>
        <taxon>Bacteria</taxon>
        <taxon>Pseudomonadati</taxon>
        <taxon>Pseudomonadota</taxon>
        <taxon>Gammaproteobacteria</taxon>
        <taxon>Oceanospirillales</taxon>
        <taxon>Alcanivoracaceae</taxon>
        <taxon>Isoalcanivorax</taxon>
    </lineage>
</organism>
<evidence type="ECO:0000256" key="2">
    <source>
        <dbReference type="ARBA" id="ARBA00023004"/>
    </source>
</evidence>
<dbReference type="HOGENOM" id="CLU_303626_0_0_6"/>
<dbReference type="Gene3D" id="2.120.10.30">
    <property type="entry name" value="TolB, C-terminal domain"/>
    <property type="match status" value="1"/>
</dbReference>
<accession>A0A0B4XMD4</accession>
<keyword evidence="1 3" id="KW-0479">Metal-binding</keyword>